<organism evidence="3 4">
    <name type="scientific">Dentiscutata erythropus</name>
    <dbReference type="NCBI Taxonomy" id="1348616"/>
    <lineage>
        <taxon>Eukaryota</taxon>
        <taxon>Fungi</taxon>
        <taxon>Fungi incertae sedis</taxon>
        <taxon>Mucoromycota</taxon>
        <taxon>Glomeromycotina</taxon>
        <taxon>Glomeromycetes</taxon>
        <taxon>Diversisporales</taxon>
        <taxon>Gigasporaceae</taxon>
        <taxon>Dentiscutata</taxon>
    </lineage>
</organism>
<evidence type="ECO:0000256" key="1">
    <source>
        <dbReference type="SAM" id="MobiDB-lite"/>
    </source>
</evidence>
<evidence type="ECO:0000313" key="4">
    <source>
        <dbReference type="Proteomes" id="UP000789405"/>
    </source>
</evidence>
<keyword evidence="2" id="KW-0472">Membrane</keyword>
<dbReference type="Proteomes" id="UP000789405">
    <property type="component" value="Unassembled WGS sequence"/>
</dbReference>
<evidence type="ECO:0000313" key="3">
    <source>
        <dbReference type="EMBL" id="CAG8542435.1"/>
    </source>
</evidence>
<dbReference type="AlphaFoldDB" id="A0A9N9FKD7"/>
<name>A0A9N9FKD7_9GLOM</name>
<feature type="transmembrane region" description="Helical" evidence="2">
    <location>
        <begin position="333"/>
        <end position="356"/>
    </location>
</feature>
<feature type="compositionally biased region" description="Low complexity" evidence="1">
    <location>
        <begin position="27"/>
        <end position="37"/>
    </location>
</feature>
<feature type="region of interest" description="Disordered" evidence="1">
    <location>
        <begin position="1"/>
        <end position="50"/>
    </location>
</feature>
<sequence length="387" mass="44624">MSYLLQRTESGRFAPNQEEHYPEFLPSSRSSSVQVEDSVTESIPDAPPSYQEALAETPTDSFITATSESQQHISRNLREEITQEISVFLEKITKLEETIFFTRSVPVEEFNYEGWSDVDQGSEWDEEPSGSTYNKEDFQPSLLQVEQENPSVATIQETPFKSYAFEWRFLLVRIQLSEGDVVTFLDPCLDLVDGKVRIEDFPLINVCLIEDFFYLSDNRRLYCFKEAIKRGLDVDRIPVRIRREVVVSPSSRNGRVVDGEGYWETNVDEVLQEAAKKRVTTLTITRTKLDEILQEAKKNASVDKILADVRSTLPLREIKSCEVVNIYNQALNFSFMMMILFFLLGVMLGVMLGIIIHMSIYAKHNSSELKELYEVISGKNKHFYYKF</sequence>
<keyword evidence="4" id="KW-1185">Reference proteome</keyword>
<reference evidence="3" key="1">
    <citation type="submission" date="2021-06" db="EMBL/GenBank/DDBJ databases">
        <authorList>
            <person name="Kallberg Y."/>
            <person name="Tangrot J."/>
            <person name="Rosling A."/>
        </authorList>
    </citation>
    <scope>NUCLEOTIDE SEQUENCE</scope>
    <source>
        <strain evidence="3">MA453B</strain>
    </source>
</reference>
<gene>
    <name evidence="3" type="ORF">DERYTH_LOCUS4871</name>
</gene>
<evidence type="ECO:0000256" key="2">
    <source>
        <dbReference type="SAM" id="Phobius"/>
    </source>
</evidence>
<keyword evidence="2" id="KW-0812">Transmembrane</keyword>
<dbReference type="EMBL" id="CAJVPY010001935">
    <property type="protein sequence ID" value="CAG8542435.1"/>
    <property type="molecule type" value="Genomic_DNA"/>
</dbReference>
<accession>A0A9N9FKD7</accession>
<proteinExistence type="predicted"/>
<comment type="caution">
    <text evidence="3">The sequence shown here is derived from an EMBL/GenBank/DDBJ whole genome shotgun (WGS) entry which is preliminary data.</text>
</comment>
<protein>
    <submittedName>
        <fullName evidence="3">5045_t:CDS:1</fullName>
    </submittedName>
</protein>
<keyword evidence="2" id="KW-1133">Transmembrane helix</keyword>
<dbReference type="OrthoDB" id="415230at2759"/>